<dbReference type="SUPFAM" id="SSF46785">
    <property type="entry name" value="Winged helix' DNA-binding domain"/>
    <property type="match status" value="1"/>
</dbReference>
<accession>A0A1P8Q3P7</accession>
<dbReference type="KEGG" id="lalw:BTM29_07640"/>
<dbReference type="Pfam" id="PF00126">
    <property type="entry name" value="HTH_1"/>
    <property type="match status" value="1"/>
</dbReference>
<dbReference type="OrthoDB" id="9785745at2"/>
<evidence type="ECO:0000256" key="3">
    <source>
        <dbReference type="ARBA" id="ARBA00023125"/>
    </source>
</evidence>
<dbReference type="GO" id="GO:0003677">
    <property type="term" value="F:DNA binding"/>
    <property type="evidence" value="ECO:0007669"/>
    <property type="project" value="UniProtKB-KW"/>
</dbReference>
<dbReference type="Gene3D" id="3.40.190.290">
    <property type="match status" value="1"/>
</dbReference>
<dbReference type="SUPFAM" id="SSF53850">
    <property type="entry name" value="Periplasmic binding protein-like II"/>
    <property type="match status" value="1"/>
</dbReference>
<evidence type="ECO:0000256" key="4">
    <source>
        <dbReference type="ARBA" id="ARBA00023163"/>
    </source>
</evidence>
<dbReference type="STRING" id="1847728.BTM29_07640"/>
<dbReference type="AlphaFoldDB" id="A0A1P8Q3P7"/>
<dbReference type="InterPro" id="IPR050950">
    <property type="entry name" value="HTH-type_LysR_regulators"/>
</dbReference>
<organism evidence="6 7">
    <name type="scientific">Companilactobacillus allii</name>
    <dbReference type="NCBI Taxonomy" id="1847728"/>
    <lineage>
        <taxon>Bacteria</taxon>
        <taxon>Bacillati</taxon>
        <taxon>Bacillota</taxon>
        <taxon>Bacilli</taxon>
        <taxon>Lactobacillales</taxon>
        <taxon>Lactobacillaceae</taxon>
        <taxon>Companilactobacillus</taxon>
    </lineage>
</organism>
<reference evidence="7" key="1">
    <citation type="submission" date="2016-12" db="EMBL/GenBank/DDBJ databases">
        <authorList>
            <person name="Jung M.Y."/>
            <person name="Lee S.H."/>
        </authorList>
    </citation>
    <scope>NUCLEOTIDE SEQUENCE [LARGE SCALE GENOMIC DNA]</scope>
    <source>
        <strain evidence="7">WiKim39</strain>
    </source>
</reference>
<dbReference type="Proteomes" id="UP000187499">
    <property type="component" value="Chromosome"/>
</dbReference>
<dbReference type="PROSITE" id="PS50931">
    <property type="entry name" value="HTH_LYSR"/>
    <property type="match status" value="1"/>
</dbReference>
<dbReference type="FunFam" id="1.10.10.10:FF:000001">
    <property type="entry name" value="LysR family transcriptional regulator"/>
    <property type="match status" value="1"/>
</dbReference>
<dbReference type="Pfam" id="PF03466">
    <property type="entry name" value="LysR_substrate"/>
    <property type="match status" value="1"/>
</dbReference>
<dbReference type="InterPro" id="IPR005119">
    <property type="entry name" value="LysR_subst-bd"/>
</dbReference>
<dbReference type="InterPro" id="IPR000847">
    <property type="entry name" value="LysR_HTH_N"/>
</dbReference>
<comment type="similarity">
    <text evidence="1">Belongs to the LysR transcriptional regulatory family.</text>
</comment>
<dbReference type="CDD" id="cd05466">
    <property type="entry name" value="PBP2_LTTR_substrate"/>
    <property type="match status" value="1"/>
</dbReference>
<dbReference type="PANTHER" id="PTHR30419">
    <property type="entry name" value="HTH-TYPE TRANSCRIPTIONAL REGULATOR YBHD"/>
    <property type="match status" value="1"/>
</dbReference>
<evidence type="ECO:0000259" key="5">
    <source>
        <dbReference type="PROSITE" id="PS50931"/>
    </source>
</evidence>
<dbReference type="GO" id="GO:0003700">
    <property type="term" value="F:DNA-binding transcription factor activity"/>
    <property type="evidence" value="ECO:0007669"/>
    <property type="project" value="InterPro"/>
</dbReference>
<keyword evidence="3" id="KW-0238">DNA-binding</keyword>
<dbReference type="RefSeq" id="WP_076615667.1">
    <property type="nucleotide sequence ID" value="NZ_CP019323.1"/>
</dbReference>
<keyword evidence="2" id="KW-0805">Transcription regulation</keyword>
<dbReference type="InterPro" id="IPR036388">
    <property type="entry name" value="WH-like_DNA-bd_sf"/>
</dbReference>
<dbReference type="GO" id="GO:0005829">
    <property type="term" value="C:cytosol"/>
    <property type="evidence" value="ECO:0007669"/>
    <property type="project" value="TreeGrafter"/>
</dbReference>
<feature type="domain" description="HTH lysR-type" evidence="5">
    <location>
        <begin position="1"/>
        <end position="58"/>
    </location>
</feature>
<keyword evidence="7" id="KW-1185">Reference proteome</keyword>
<protein>
    <recommendedName>
        <fullName evidence="5">HTH lysR-type domain-containing protein</fullName>
    </recommendedName>
</protein>
<sequence length="291" mass="33526">MNSIRLHYFCDVARLRSFSKAAEENYISQTAISQQIAKLEDELQITLLDRSKLPIELTRIGQVVYHRSKIILEQYNVLRGEIVQMKQTDKVVTVAYPNGAVEPVEKFVLPKIKEIVGLELFLVKSDLNDIQDKLLNKTVDLAITFDSEITETGQLSTLDLTSGNYDVVVGENHPWYFIDEIKPEQLINEKVIYVQNRPNTNSYLKMKDHSQADNVPLNITATVSDIDTALLLVQLDKGITFMPDYKSLTNEYKNLHRVKLLNSQHKYRICLAWRKNDQNGNLQKVIDKFDR</sequence>
<evidence type="ECO:0000313" key="6">
    <source>
        <dbReference type="EMBL" id="APX72429.1"/>
    </source>
</evidence>
<evidence type="ECO:0000313" key="7">
    <source>
        <dbReference type="Proteomes" id="UP000187499"/>
    </source>
</evidence>
<evidence type="ECO:0000256" key="1">
    <source>
        <dbReference type="ARBA" id="ARBA00009437"/>
    </source>
</evidence>
<evidence type="ECO:0000256" key="2">
    <source>
        <dbReference type="ARBA" id="ARBA00023015"/>
    </source>
</evidence>
<dbReference type="EMBL" id="CP019323">
    <property type="protein sequence ID" value="APX72429.1"/>
    <property type="molecule type" value="Genomic_DNA"/>
</dbReference>
<dbReference type="Gene3D" id="1.10.10.10">
    <property type="entry name" value="Winged helix-like DNA-binding domain superfamily/Winged helix DNA-binding domain"/>
    <property type="match status" value="1"/>
</dbReference>
<dbReference type="InterPro" id="IPR036390">
    <property type="entry name" value="WH_DNA-bd_sf"/>
</dbReference>
<dbReference type="PRINTS" id="PR00039">
    <property type="entry name" value="HTHLYSR"/>
</dbReference>
<name>A0A1P8Q3P7_9LACO</name>
<dbReference type="PANTHER" id="PTHR30419:SF8">
    <property type="entry name" value="NITROGEN ASSIMILATION TRANSCRIPTIONAL ACTIVATOR-RELATED"/>
    <property type="match status" value="1"/>
</dbReference>
<proteinExistence type="inferred from homology"/>
<keyword evidence="4" id="KW-0804">Transcription</keyword>
<gene>
    <name evidence="6" type="ORF">BTM29_07640</name>
</gene>